<evidence type="ECO:0000313" key="3">
    <source>
        <dbReference type="EMBL" id="QPM75759.1"/>
    </source>
</evidence>
<gene>
    <name evidence="3" type="ORF">ISP08_03205</name>
</gene>
<dbReference type="Proteomes" id="UP000594455">
    <property type="component" value="Chromosome"/>
</dbReference>
<dbReference type="Gene3D" id="2.40.100.10">
    <property type="entry name" value="Cyclophilin-like"/>
    <property type="match status" value="1"/>
</dbReference>
<dbReference type="EMBL" id="CP064056">
    <property type="protein sequence ID" value="QPM75759.1"/>
    <property type="molecule type" value="Genomic_DNA"/>
</dbReference>
<reference evidence="3 4" key="1">
    <citation type="submission" date="2020-10" db="EMBL/GenBank/DDBJ databases">
        <title>Closed genome sequences of Staphylococcus lloydii sp. nov. and Staphylococcus durrellii sp. nov. Isolated from Captive Fruit Bats (Pteropus livingstonii).</title>
        <authorList>
            <person name="Fountain K."/>
        </authorList>
    </citation>
    <scope>NUCLEOTIDE SEQUENCE [LARGE SCALE GENOMIC DNA]</scope>
    <source>
        <strain evidence="3 4">23_2_7_LY</strain>
    </source>
</reference>
<evidence type="ECO:0000259" key="1">
    <source>
        <dbReference type="Pfam" id="PF05913"/>
    </source>
</evidence>
<dbReference type="KEGG" id="sllo:ISP08_03205"/>
<dbReference type="RefSeq" id="WP_195719389.1">
    <property type="nucleotide sequence ID" value="NZ_CP064056.1"/>
</dbReference>
<dbReference type="InterPro" id="IPR043797">
    <property type="entry name" value="MupG_N"/>
</dbReference>
<evidence type="ECO:0000313" key="4">
    <source>
        <dbReference type="Proteomes" id="UP000594455"/>
    </source>
</evidence>
<dbReference type="Pfam" id="PF05913">
    <property type="entry name" value="MupG_C"/>
    <property type="match status" value="1"/>
</dbReference>
<sequence>MHGFSVYLGQDKNENYIQTMIDLNYDTIFTSMQIPEENDTTKIQYLTSLLTFLQHTNVTYIIDINPKLLTESLYNSLSFPKADIVIRIDAETSKAVVNDIIKHGFKCCLNASTVTYDLLNDLYQSVTNFEQILFCHNYYPRPDTGLDSNSVTHQNKLILSFNKHAIIYGFIPGTTTRGPLHKGLPTLEEARYGNPIVNAHNLLATGINNVIVGDSALNDREASLLSDYLHKQHLTFNVTLFDEQYKQIFQHQHTSRPDNPATSIRSQEARSYCNTSIAPLNAIERNIGDVTIDNHLNGRYEGELQMMKSNLPSHEHVNVAGHIDEDEIALLHCIKGNYTFSFSINKGR</sequence>
<dbReference type="SUPFAM" id="SSF51445">
    <property type="entry name" value="(Trans)glycosidases"/>
    <property type="match status" value="1"/>
</dbReference>
<dbReference type="InterPro" id="IPR008589">
    <property type="entry name" value="MupG"/>
</dbReference>
<dbReference type="AlphaFoldDB" id="A0A7T1B146"/>
<dbReference type="InterPro" id="IPR017853">
    <property type="entry name" value="GH"/>
</dbReference>
<dbReference type="PANTHER" id="PTHR38435">
    <property type="match status" value="1"/>
</dbReference>
<protein>
    <submittedName>
        <fullName evidence="3">DUF871 family protein</fullName>
    </submittedName>
</protein>
<evidence type="ECO:0000259" key="2">
    <source>
        <dbReference type="Pfam" id="PF19200"/>
    </source>
</evidence>
<feature type="domain" description="6-phospho-N-acetylmuramidase C-terminal" evidence="1">
    <location>
        <begin position="236"/>
        <end position="342"/>
    </location>
</feature>
<dbReference type="InterPro" id="IPR043894">
    <property type="entry name" value="MupG_C"/>
</dbReference>
<dbReference type="InterPro" id="IPR013785">
    <property type="entry name" value="Aldolase_TIM"/>
</dbReference>
<dbReference type="SUPFAM" id="SSF50891">
    <property type="entry name" value="Cyclophilin-like"/>
    <property type="match status" value="1"/>
</dbReference>
<organism evidence="3 4">
    <name type="scientific">Staphylococcus lloydii</name>
    <dbReference type="NCBI Taxonomy" id="2781774"/>
    <lineage>
        <taxon>Bacteria</taxon>
        <taxon>Bacillati</taxon>
        <taxon>Bacillota</taxon>
        <taxon>Bacilli</taxon>
        <taxon>Bacillales</taxon>
        <taxon>Staphylococcaceae</taxon>
        <taxon>Staphylococcus</taxon>
    </lineage>
</organism>
<dbReference type="PANTHER" id="PTHR38435:SF2">
    <property type="entry name" value="DUF871 DOMAIN-CONTAINING PROTEIN"/>
    <property type="match status" value="1"/>
</dbReference>
<dbReference type="Gene3D" id="3.20.20.70">
    <property type="entry name" value="Aldolase class I"/>
    <property type="match status" value="1"/>
</dbReference>
<proteinExistence type="predicted"/>
<feature type="domain" description="6-phospho-N-acetylmuramidase N-terminal" evidence="2">
    <location>
        <begin position="3"/>
        <end position="225"/>
    </location>
</feature>
<keyword evidence="4" id="KW-1185">Reference proteome</keyword>
<dbReference type="Pfam" id="PF19200">
    <property type="entry name" value="MupG_N"/>
    <property type="match status" value="1"/>
</dbReference>
<dbReference type="InterPro" id="IPR029000">
    <property type="entry name" value="Cyclophilin-like_dom_sf"/>
</dbReference>
<accession>A0A7T1B146</accession>
<name>A0A7T1B146_9STAP</name>